<dbReference type="Proteomes" id="UP000256919">
    <property type="component" value="Unassembled WGS sequence"/>
</dbReference>
<dbReference type="EMBL" id="QREI01000012">
    <property type="protein sequence ID" value="REE07664.1"/>
    <property type="molecule type" value="Genomic_DNA"/>
</dbReference>
<accession>A0A3D9LM76</accession>
<protein>
    <submittedName>
        <fullName evidence="1">Uncharacterized protein</fullName>
    </submittedName>
</protein>
<keyword evidence="2" id="KW-1185">Reference proteome</keyword>
<reference evidence="1 2" key="1">
    <citation type="submission" date="2018-07" db="EMBL/GenBank/DDBJ databases">
        <title>Genomic Encyclopedia of Type Strains, Phase III (KMG-III): the genomes of soil and plant-associated and newly described type strains.</title>
        <authorList>
            <person name="Whitman W."/>
        </authorList>
    </citation>
    <scope>NUCLEOTIDE SEQUENCE [LARGE SCALE GENOMIC DNA]</scope>
    <source>
        <strain evidence="1 2">CECT 7948</strain>
    </source>
</reference>
<gene>
    <name evidence="1" type="ORF">DFQ09_11211</name>
</gene>
<name>A0A3D9LM76_9FLAO</name>
<evidence type="ECO:0000313" key="1">
    <source>
        <dbReference type="EMBL" id="REE07664.1"/>
    </source>
</evidence>
<dbReference type="AlphaFoldDB" id="A0A3D9LM76"/>
<evidence type="ECO:0000313" key="2">
    <source>
        <dbReference type="Proteomes" id="UP000256919"/>
    </source>
</evidence>
<organism evidence="1 2">
    <name type="scientific">Winogradskyella pacifica</name>
    <dbReference type="NCBI Taxonomy" id="664642"/>
    <lineage>
        <taxon>Bacteria</taxon>
        <taxon>Pseudomonadati</taxon>
        <taxon>Bacteroidota</taxon>
        <taxon>Flavobacteriia</taxon>
        <taxon>Flavobacteriales</taxon>
        <taxon>Flavobacteriaceae</taxon>
        <taxon>Winogradskyella</taxon>
    </lineage>
</organism>
<comment type="caution">
    <text evidence="1">The sequence shown here is derived from an EMBL/GenBank/DDBJ whole genome shotgun (WGS) entry which is preliminary data.</text>
</comment>
<sequence>MTLIGILAFGQENKMTEIDNQSKSIDSDTELIESNFELTNESKLKVSYKENRIFKIVQEMNVDYGEIKSEIYLVANKPIKIIESESTYFFLTDSIAKIKGYSIDIEENLRVVSYITNWNKKQRELIVTGEPTEKKNISYELNKYARIIRKAEMLINE</sequence>
<proteinExistence type="predicted"/>